<reference evidence="2 3" key="1">
    <citation type="journal article" date="2019" name="Int. J. Syst. Evol. Microbiol.">
        <title>The Global Catalogue of Microorganisms (GCM) 10K type strain sequencing project: providing services to taxonomists for standard genome sequencing and annotation.</title>
        <authorList>
            <consortium name="The Broad Institute Genomics Platform"/>
            <consortium name="The Broad Institute Genome Sequencing Center for Infectious Disease"/>
            <person name="Wu L."/>
            <person name="Ma J."/>
        </authorList>
    </citation>
    <scope>NUCLEOTIDE SEQUENCE [LARGE SCALE GENOMIC DNA]</scope>
    <source>
        <strain evidence="2 3">JCM 6242</strain>
    </source>
</reference>
<dbReference type="EMBL" id="BAAAVI010000022">
    <property type="protein sequence ID" value="GAA2873649.1"/>
    <property type="molecule type" value="Genomic_DNA"/>
</dbReference>
<evidence type="ECO:0000256" key="1">
    <source>
        <dbReference type="SAM" id="MobiDB-lite"/>
    </source>
</evidence>
<accession>A0ABN3VXP1</accession>
<comment type="caution">
    <text evidence="2">The sequence shown here is derived from an EMBL/GenBank/DDBJ whole genome shotgun (WGS) entry which is preliminary data.</text>
</comment>
<organism evidence="2 3">
    <name type="scientific">Streptosporangium fragile</name>
    <dbReference type="NCBI Taxonomy" id="46186"/>
    <lineage>
        <taxon>Bacteria</taxon>
        <taxon>Bacillati</taxon>
        <taxon>Actinomycetota</taxon>
        <taxon>Actinomycetes</taxon>
        <taxon>Streptosporangiales</taxon>
        <taxon>Streptosporangiaceae</taxon>
        <taxon>Streptosporangium</taxon>
    </lineage>
</organism>
<keyword evidence="3" id="KW-1185">Reference proteome</keyword>
<sequence length="105" mass="10555">MPVPGDRLGSGVGPVGEQPFADVPVPAAPLDEAAGAAADRGSGGHPFVQVALSAEPRFGAVFPRPGRQGDCGADAGSALPDRAPLDVAPETDDAEALRLKPRSFD</sequence>
<proteinExistence type="predicted"/>
<evidence type="ECO:0000313" key="2">
    <source>
        <dbReference type="EMBL" id="GAA2873649.1"/>
    </source>
</evidence>
<feature type="region of interest" description="Disordered" evidence="1">
    <location>
        <begin position="1"/>
        <end position="45"/>
    </location>
</feature>
<dbReference type="Proteomes" id="UP001500831">
    <property type="component" value="Unassembled WGS sequence"/>
</dbReference>
<name>A0ABN3VXP1_9ACTN</name>
<protein>
    <submittedName>
        <fullName evidence="2">Uncharacterized protein</fullName>
    </submittedName>
</protein>
<feature type="compositionally biased region" description="Low complexity" evidence="1">
    <location>
        <begin position="28"/>
        <end position="40"/>
    </location>
</feature>
<evidence type="ECO:0000313" key="3">
    <source>
        <dbReference type="Proteomes" id="UP001500831"/>
    </source>
</evidence>
<gene>
    <name evidence="2" type="ORF">GCM10010517_34210</name>
</gene>
<feature type="compositionally biased region" description="Basic and acidic residues" evidence="1">
    <location>
        <begin position="95"/>
        <end position="105"/>
    </location>
</feature>
<feature type="region of interest" description="Disordered" evidence="1">
    <location>
        <begin position="59"/>
        <end position="105"/>
    </location>
</feature>